<dbReference type="PANTHER" id="PTHR11003">
    <property type="entry name" value="POTASSIUM CHANNEL, SUBFAMILY K"/>
    <property type="match status" value="1"/>
</dbReference>
<keyword evidence="12" id="KW-1185">Reference proteome</keyword>
<dbReference type="GO" id="GO:0005886">
    <property type="term" value="C:plasma membrane"/>
    <property type="evidence" value="ECO:0007669"/>
    <property type="project" value="TreeGrafter"/>
</dbReference>
<evidence type="ECO:0000256" key="7">
    <source>
        <dbReference type="ARBA" id="ARBA00023303"/>
    </source>
</evidence>
<sequence>MFAHSHVLKTGPPVVLHFFVICMVILYVIVGAHVIRWIETSGEVTQKKPTLAQLREENDISTRTPRQTIYQRSRKCIINAMLQINNITKGHADAYNTIVLSELDFCYLKDMKTRDLQTGCQTREKRSDQLSPVKYETPSDRWTFMNSFVFCFTLITTIGYGNVAPITFSGRLFVIIYCCVGVPLAMLTLANLGKFLSSFIHFCFQLLITSATNFFKNRRANRVMLHPHILVTGPDSDDSYSPPSKDREDKCDILDYKLCILLAFPIYLMAGSLILINYEHLDYFEAVYFSFITLTTIGLGDIVPESDSFLFVTTLYITIGVAISTIGIDIASDYLKKLHYFGRKLKGVGKVKIWFGGETLTLIQVVKNLGDHFDVPSEEIDNLDLDDFVDQALKVEAGKADSLRQKRHSDLVFGGRPLFDANGTSIFDSIGFADERSVSSKRPSLTSQV</sequence>
<evidence type="ECO:0000256" key="5">
    <source>
        <dbReference type="ARBA" id="ARBA00023065"/>
    </source>
</evidence>
<feature type="domain" description="Potassium channel" evidence="10">
    <location>
        <begin position="138"/>
        <end position="197"/>
    </location>
</feature>
<evidence type="ECO:0000259" key="10">
    <source>
        <dbReference type="Pfam" id="PF07885"/>
    </source>
</evidence>
<dbReference type="InterPro" id="IPR003280">
    <property type="entry name" value="2pore_dom_K_chnl"/>
</dbReference>
<evidence type="ECO:0000256" key="1">
    <source>
        <dbReference type="ARBA" id="ARBA00004141"/>
    </source>
</evidence>
<dbReference type="GO" id="GO:0030322">
    <property type="term" value="P:stabilization of membrane potential"/>
    <property type="evidence" value="ECO:0007669"/>
    <property type="project" value="TreeGrafter"/>
</dbReference>
<dbReference type="PANTHER" id="PTHR11003:SF97">
    <property type="entry name" value="POTASSIUM CHANNEL DOMAIN-CONTAINING PROTEIN"/>
    <property type="match status" value="1"/>
</dbReference>
<dbReference type="EMBL" id="AZBU02000006">
    <property type="protein sequence ID" value="TKR73781.1"/>
    <property type="molecule type" value="Genomic_DNA"/>
</dbReference>
<dbReference type="OrthoDB" id="297496at2759"/>
<dbReference type="Proteomes" id="UP000298663">
    <property type="component" value="Unassembled WGS sequence"/>
</dbReference>
<feature type="transmembrane region" description="Helical" evidence="9">
    <location>
        <begin position="253"/>
        <end position="276"/>
    </location>
</feature>
<feature type="transmembrane region" description="Helical" evidence="9">
    <location>
        <begin position="15"/>
        <end position="38"/>
    </location>
</feature>
<dbReference type="GO" id="GO:0015271">
    <property type="term" value="F:outward rectifier potassium channel activity"/>
    <property type="evidence" value="ECO:0007669"/>
    <property type="project" value="TreeGrafter"/>
</dbReference>
<proteinExistence type="inferred from homology"/>
<name>A0A4U5MVD3_STECR</name>
<comment type="subcellular location">
    <subcellularLocation>
        <location evidence="1">Membrane</location>
        <topology evidence="1">Multi-pass membrane protein</topology>
    </subcellularLocation>
</comment>
<protein>
    <recommendedName>
        <fullName evidence="10">Potassium channel domain-containing protein</fullName>
    </recommendedName>
</protein>
<keyword evidence="6 9" id="KW-0472">Membrane</keyword>
<evidence type="ECO:0000256" key="3">
    <source>
        <dbReference type="ARBA" id="ARBA00022692"/>
    </source>
</evidence>
<feature type="transmembrane region" description="Helical" evidence="9">
    <location>
        <begin position="283"/>
        <end position="303"/>
    </location>
</feature>
<evidence type="ECO:0000313" key="11">
    <source>
        <dbReference type="EMBL" id="TKR73781.1"/>
    </source>
</evidence>
<comment type="caution">
    <text evidence="11">The sequence shown here is derived from an EMBL/GenBank/DDBJ whole genome shotgun (WGS) entry which is preliminary data.</text>
</comment>
<dbReference type="Pfam" id="PF07885">
    <property type="entry name" value="Ion_trans_2"/>
    <property type="match status" value="2"/>
</dbReference>
<reference evidence="11 12" key="1">
    <citation type="journal article" date="2015" name="Genome Biol.">
        <title>Comparative genomics of Steinernema reveals deeply conserved gene regulatory networks.</title>
        <authorList>
            <person name="Dillman A.R."/>
            <person name="Macchietto M."/>
            <person name="Porter C.F."/>
            <person name="Rogers A."/>
            <person name="Williams B."/>
            <person name="Antoshechkin I."/>
            <person name="Lee M.M."/>
            <person name="Goodwin Z."/>
            <person name="Lu X."/>
            <person name="Lewis E.E."/>
            <person name="Goodrich-Blair H."/>
            <person name="Stock S.P."/>
            <person name="Adams B.J."/>
            <person name="Sternberg P.W."/>
            <person name="Mortazavi A."/>
        </authorList>
    </citation>
    <scope>NUCLEOTIDE SEQUENCE [LARGE SCALE GENOMIC DNA]</scope>
    <source>
        <strain evidence="11 12">ALL</strain>
    </source>
</reference>
<reference evidence="11 12" key="2">
    <citation type="journal article" date="2019" name="G3 (Bethesda)">
        <title>Hybrid Assembly of the Genome of the Entomopathogenic Nematode Steinernema carpocapsae Identifies the X-Chromosome.</title>
        <authorList>
            <person name="Serra L."/>
            <person name="Macchietto M."/>
            <person name="Macias-Munoz A."/>
            <person name="McGill C.J."/>
            <person name="Rodriguez I.M."/>
            <person name="Rodriguez B."/>
            <person name="Murad R."/>
            <person name="Mortazavi A."/>
        </authorList>
    </citation>
    <scope>NUCLEOTIDE SEQUENCE [LARGE SCALE GENOMIC DNA]</scope>
    <source>
        <strain evidence="11 12">ALL</strain>
    </source>
</reference>
<feature type="transmembrane region" description="Helical" evidence="9">
    <location>
        <begin position="309"/>
        <end position="331"/>
    </location>
</feature>
<feature type="domain" description="Potassium channel" evidence="10">
    <location>
        <begin position="267"/>
        <end position="335"/>
    </location>
</feature>
<keyword evidence="7 8" id="KW-0407">Ion channel</keyword>
<keyword evidence="2 8" id="KW-0813">Transport</keyword>
<dbReference type="SUPFAM" id="SSF81324">
    <property type="entry name" value="Voltage-gated potassium channels"/>
    <property type="match status" value="2"/>
</dbReference>
<keyword evidence="4 9" id="KW-1133">Transmembrane helix</keyword>
<feature type="transmembrane region" description="Helical" evidence="9">
    <location>
        <begin position="199"/>
        <end position="215"/>
    </location>
</feature>
<dbReference type="PRINTS" id="PR01333">
    <property type="entry name" value="2POREKCHANEL"/>
</dbReference>
<comment type="similarity">
    <text evidence="8">Belongs to the two pore domain potassium channel (TC 1.A.1.8) family.</text>
</comment>
<evidence type="ECO:0000256" key="9">
    <source>
        <dbReference type="SAM" id="Phobius"/>
    </source>
</evidence>
<keyword evidence="3 8" id="KW-0812">Transmembrane</keyword>
<organism evidence="11 12">
    <name type="scientific">Steinernema carpocapsae</name>
    <name type="common">Entomopathogenic nematode</name>
    <dbReference type="NCBI Taxonomy" id="34508"/>
    <lineage>
        <taxon>Eukaryota</taxon>
        <taxon>Metazoa</taxon>
        <taxon>Ecdysozoa</taxon>
        <taxon>Nematoda</taxon>
        <taxon>Chromadorea</taxon>
        <taxon>Rhabditida</taxon>
        <taxon>Tylenchina</taxon>
        <taxon>Panagrolaimomorpha</taxon>
        <taxon>Strongyloidoidea</taxon>
        <taxon>Steinernematidae</taxon>
        <taxon>Steinernema</taxon>
    </lineage>
</organism>
<feature type="transmembrane region" description="Helical" evidence="9">
    <location>
        <begin position="172"/>
        <end position="192"/>
    </location>
</feature>
<keyword evidence="5 8" id="KW-0406">Ion transport</keyword>
<dbReference type="InterPro" id="IPR013099">
    <property type="entry name" value="K_chnl_dom"/>
</dbReference>
<evidence type="ECO:0000256" key="6">
    <source>
        <dbReference type="ARBA" id="ARBA00023136"/>
    </source>
</evidence>
<evidence type="ECO:0000256" key="8">
    <source>
        <dbReference type="RuleBase" id="RU003857"/>
    </source>
</evidence>
<gene>
    <name evidence="11" type="ORF">L596_021052</name>
</gene>
<evidence type="ECO:0000313" key="12">
    <source>
        <dbReference type="Proteomes" id="UP000298663"/>
    </source>
</evidence>
<evidence type="ECO:0000256" key="2">
    <source>
        <dbReference type="ARBA" id="ARBA00022448"/>
    </source>
</evidence>
<feature type="transmembrane region" description="Helical" evidence="9">
    <location>
        <begin position="142"/>
        <end position="160"/>
    </location>
</feature>
<evidence type="ECO:0000256" key="4">
    <source>
        <dbReference type="ARBA" id="ARBA00022989"/>
    </source>
</evidence>
<accession>A0A4U5MVD3</accession>
<dbReference type="Gene3D" id="1.10.287.70">
    <property type="match status" value="1"/>
</dbReference>
<dbReference type="AlphaFoldDB" id="A0A4U5MVD3"/>
<dbReference type="GO" id="GO:0022841">
    <property type="term" value="F:potassium ion leak channel activity"/>
    <property type="evidence" value="ECO:0007669"/>
    <property type="project" value="TreeGrafter"/>
</dbReference>